<evidence type="ECO:0000313" key="5">
    <source>
        <dbReference type="EMBL" id="KAB1087081.1"/>
    </source>
</evidence>
<dbReference type="SUPFAM" id="SSF53955">
    <property type="entry name" value="Lysozyme-like"/>
    <property type="match status" value="1"/>
</dbReference>
<evidence type="ECO:0000256" key="2">
    <source>
        <dbReference type="ARBA" id="ARBA00009387"/>
    </source>
</evidence>
<organism evidence="5 6">
    <name type="scientific">Neorhizobium galegae</name>
    <name type="common">Rhizobium galegae</name>
    <dbReference type="NCBI Taxonomy" id="399"/>
    <lineage>
        <taxon>Bacteria</taxon>
        <taxon>Pseudomonadati</taxon>
        <taxon>Pseudomonadota</taxon>
        <taxon>Alphaproteobacteria</taxon>
        <taxon>Hyphomicrobiales</taxon>
        <taxon>Rhizobiaceae</taxon>
        <taxon>Rhizobium/Agrobacterium group</taxon>
        <taxon>Neorhizobium</taxon>
    </lineage>
</organism>
<evidence type="ECO:0000313" key="6">
    <source>
        <dbReference type="Proteomes" id="UP000386575"/>
    </source>
</evidence>
<dbReference type="CDD" id="cd16896">
    <property type="entry name" value="LT_Slt70-like"/>
    <property type="match status" value="1"/>
</dbReference>
<feature type="domain" description="Transglycosylase SLT" evidence="4">
    <location>
        <begin position="66"/>
        <end position="164"/>
    </location>
</feature>
<dbReference type="RefSeq" id="WP_151042752.1">
    <property type="nucleotide sequence ID" value="NZ_VZUL01000002.1"/>
</dbReference>
<keyword evidence="3" id="KW-0732">Signal</keyword>
<evidence type="ECO:0000256" key="1">
    <source>
        <dbReference type="ARBA" id="ARBA00007734"/>
    </source>
</evidence>
<feature type="signal peptide" evidence="3">
    <location>
        <begin position="1"/>
        <end position="24"/>
    </location>
</feature>
<dbReference type="Pfam" id="PF01464">
    <property type="entry name" value="SLT"/>
    <property type="match status" value="1"/>
</dbReference>
<dbReference type="PANTHER" id="PTHR37423:SF2">
    <property type="entry name" value="MEMBRANE-BOUND LYTIC MUREIN TRANSGLYCOSYLASE C"/>
    <property type="match status" value="1"/>
</dbReference>
<dbReference type="InterPro" id="IPR023346">
    <property type="entry name" value="Lysozyme-like_dom_sf"/>
</dbReference>
<comment type="caution">
    <text evidence="5">The sequence shown here is derived from an EMBL/GenBank/DDBJ whole genome shotgun (WGS) entry which is preliminary data.</text>
</comment>
<accession>A0A6A1TQI5</accession>
<protein>
    <submittedName>
        <fullName evidence="5">Lytic transglycosylase domain-containing protein</fullName>
    </submittedName>
</protein>
<dbReference type="InterPro" id="IPR008258">
    <property type="entry name" value="Transglycosylase_SLT_dom_1"/>
</dbReference>
<gene>
    <name evidence="5" type="ORF">F4V91_12005</name>
</gene>
<sequence length="198" mass="21550">MNTMIVAAAAGLAMLVAGTELVCAQDDDVTTYTKPLIIPWETRETGFAAPTDEAKRLVRQLHYSQLISKYADEYDVPEELALAVVQIESNFRPTVKGSAGEIGLMQIKPATARLMGYRGPDYGLYDPETNIRYGMKYLAGAHELGGGKICGTILKYNAGHGAKRMNPVSKRYCNRVQAVIETAEQTAEQTASLSPVAF</sequence>
<dbReference type="AlphaFoldDB" id="A0A6A1TQI5"/>
<dbReference type="Proteomes" id="UP000386575">
    <property type="component" value="Unassembled WGS sequence"/>
</dbReference>
<comment type="similarity">
    <text evidence="1">Belongs to the transglycosylase Slt family.</text>
</comment>
<dbReference type="EMBL" id="VZUL01000002">
    <property type="protein sequence ID" value="KAB1087081.1"/>
    <property type="molecule type" value="Genomic_DNA"/>
</dbReference>
<evidence type="ECO:0000259" key="4">
    <source>
        <dbReference type="Pfam" id="PF01464"/>
    </source>
</evidence>
<proteinExistence type="inferred from homology"/>
<reference evidence="5 6" key="1">
    <citation type="submission" date="2019-09" db="EMBL/GenBank/DDBJ databases">
        <title>Genome sequencing of Ng87 strain.</title>
        <authorList>
            <person name="Karasev E.S."/>
            <person name="Andronov E."/>
        </authorList>
    </citation>
    <scope>NUCLEOTIDE SEQUENCE [LARGE SCALE GENOMIC DNA]</scope>
    <source>
        <strain evidence="5 6">Ng87</strain>
    </source>
</reference>
<name>A0A6A1TQI5_NEOGA</name>
<evidence type="ECO:0000256" key="3">
    <source>
        <dbReference type="SAM" id="SignalP"/>
    </source>
</evidence>
<dbReference type="Gene3D" id="1.10.530.10">
    <property type="match status" value="1"/>
</dbReference>
<comment type="similarity">
    <text evidence="2">Belongs to the virb1 family.</text>
</comment>
<feature type="chain" id="PRO_5025583712" evidence="3">
    <location>
        <begin position="25"/>
        <end position="198"/>
    </location>
</feature>
<dbReference type="PANTHER" id="PTHR37423">
    <property type="entry name" value="SOLUBLE LYTIC MUREIN TRANSGLYCOSYLASE-RELATED"/>
    <property type="match status" value="1"/>
</dbReference>